<dbReference type="RefSeq" id="WP_189432934.1">
    <property type="nucleotide sequence ID" value="NZ_BNAO01000004.1"/>
</dbReference>
<reference evidence="2" key="1">
    <citation type="journal article" date="2019" name="Int. J. Syst. Evol. Microbiol.">
        <title>The Global Catalogue of Microorganisms (GCM) 10K type strain sequencing project: providing services to taxonomists for standard genome sequencing and annotation.</title>
        <authorList>
            <consortium name="The Broad Institute Genomics Platform"/>
            <consortium name="The Broad Institute Genome Sequencing Center for Infectious Disease"/>
            <person name="Wu L."/>
            <person name="Ma J."/>
        </authorList>
    </citation>
    <scope>NUCLEOTIDE SEQUENCE [LARGE SCALE GENOMIC DNA]</scope>
    <source>
        <strain evidence="2">CGMCC 1.7003</strain>
    </source>
</reference>
<evidence type="ECO:0000313" key="1">
    <source>
        <dbReference type="EMBL" id="GHG70278.1"/>
    </source>
</evidence>
<name>A0ABQ3L412_9ALTE</name>
<evidence type="ECO:0008006" key="3">
    <source>
        <dbReference type="Google" id="ProtNLM"/>
    </source>
</evidence>
<comment type="caution">
    <text evidence="1">The sequence shown here is derived from an EMBL/GenBank/DDBJ whole genome shotgun (WGS) entry which is preliminary data.</text>
</comment>
<keyword evidence="2" id="KW-1185">Reference proteome</keyword>
<dbReference type="Proteomes" id="UP000659697">
    <property type="component" value="Unassembled WGS sequence"/>
</dbReference>
<dbReference type="Pfam" id="PF20027">
    <property type="entry name" value="DUF6435"/>
    <property type="match status" value="1"/>
</dbReference>
<dbReference type="NCBIfam" id="NF033487">
    <property type="entry name" value="Lacal_2735_fam"/>
    <property type="match status" value="1"/>
</dbReference>
<dbReference type="EMBL" id="BNAO01000004">
    <property type="protein sequence ID" value="GHG70278.1"/>
    <property type="molecule type" value="Genomic_DNA"/>
</dbReference>
<protein>
    <recommendedName>
        <fullName evidence="3">Lacal_2735 family protein</fullName>
    </recommendedName>
</protein>
<proteinExistence type="predicted"/>
<evidence type="ECO:0000313" key="2">
    <source>
        <dbReference type="Proteomes" id="UP000659697"/>
    </source>
</evidence>
<accession>A0ABQ3L412</accession>
<gene>
    <name evidence="1" type="ORF">GCM10010919_20810</name>
</gene>
<organism evidence="1 2">
    <name type="scientific">Alishewanella longhuensis</name>
    <dbReference type="NCBI Taxonomy" id="1091037"/>
    <lineage>
        <taxon>Bacteria</taxon>
        <taxon>Pseudomonadati</taxon>
        <taxon>Pseudomonadota</taxon>
        <taxon>Gammaproteobacteria</taxon>
        <taxon>Alteromonadales</taxon>
        <taxon>Alteromonadaceae</taxon>
        <taxon>Alishewanella</taxon>
    </lineage>
</organism>
<sequence length="61" mass="7122">MFGWLKPDPLKKLSKQYNAKLEEAMHAQRNGDMRLFADLTAESEEIWQKITTLKQQQGLSE</sequence>
<dbReference type="InterPro" id="IPR045493">
    <property type="entry name" value="DUF6435"/>
</dbReference>